<keyword evidence="1" id="KW-0812">Transmembrane</keyword>
<name>A0A921GKC6_9MICO</name>
<evidence type="ECO:0000256" key="1">
    <source>
        <dbReference type="SAM" id="Phobius"/>
    </source>
</evidence>
<comment type="caution">
    <text evidence="2">The sequence shown here is derived from an EMBL/GenBank/DDBJ whole genome shotgun (WGS) entry which is preliminary data.</text>
</comment>
<dbReference type="EMBL" id="DYWO01000040">
    <property type="protein sequence ID" value="HJF48405.1"/>
    <property type="molecule type" value="Genomic_DNA"/>
</dbReference>
<keyword evidence="1" id="KW-0472">Membrane</keyword>
<reference evidence="2" key="2">
    <citation type="submission" date="2021-09" db="EMBL/GenBank/DDBJ databases">
        <authorList>
            <person name="Gilroy R."/>
        </authorList>
    </citation>
    <scope>NUCLEOTIDE SEQUENCE</scope>
    <source>
        <strain evidence="2">1647</strain>
    </source>
</reference>
<evidence type="ECO:0000313" key="3">
    <source>
        <dbReference type="Proteomes" id="UP000775129"/>
    </source>
</evidence>
<proteinExistence type="predicted"/>
<feature type="transmembrane region" description="Helical" evidence="1">
    <location>
        <begin position="37"/>
        <end position="57"/>
    </location>
</feature>
<reference evidence="2" key="1">
    <citation type="journal article" date="2021" name="PeerJ">
        <title>Extensive microbial diversity within the chicken gut microbiome revealed by metagenomics and culture.</title>
        <authorList>
            <person name="Gilroy R."/>
            <person name="Ravi A."/>
            <person name="Getino M."/>
            <person name="Pursley I."/>
            <person name="Horton D.L."/>
            <person name="Alikhan N.F."/>
            <person name="Baker D."/>
            <person name="Gharbi K."/>
            <person name="Hall N."/>
            <person name="Watson M."/>
            <person name="Adriaenssens E.M."/>
            <person name="Foster-Nyarko E."/>
            <person name="Jarju S."/>
            <person name="Secka A."/>
            <person name="Antonio M."/>
            <person name="Oren A."/>
            <person name="Chaudhuri R.R."/>
            <person name="La Ragione R."/>
            <person name="Hildebrand F."/>
            <person name="Pallen M.J."/>
        </authorList>
    </citation>
    <scope>NUCLEOTIDE SEQUENCE</scope>
    <source>
        <strain evidence="2">1647</strain>
    </source>
</reference>
<feature type="transmembrane region" description="Helical" evidence="1">
    <location>
        <begin position="122"/>
        <end position="140"/>
    </location>
</feature>
<organism evidence="2 3">
    <name type="scientific">Brachybacterium paraconglomeratum</name>
    <dbReference type="NCBI Taxonomy" id="173362"/>
    <lineage>
        <taxon>Bacteria</taxon>
        <taxon>Bacillati</taxon>
        <taxon>Actinomycetota</taxon>
        <taxon>Actinomycetes</taxon>
        <taxon>Micrococcales</taxon>
        <taxon>Dermabacteraceae</taxon>
        <taxon>Brachybacterium</taxon>
    </lineage>
</organism>
<dbReference type="AlphaFoldDB" id="A0A921GKC6"/>
<evidence type="ECO:0000313" key="2">
    <source>
        <dbReference type="EMBL" id="HJF48405.1"/>
    </source>
</evidence>
<gene>
    <name evidence="2" type="ORF">K8W24_01195</name>
</gene>
<protein>
    <submittedName>
        <fullName evidence="2">Uncharacterized protein</fullName>
    </submittedName>
</protein>
<feature type="transmembrane region" description="Helical" evidence="1">
    <location>
        <begin position="64"/>
        <end position="85"/>
    </location>
</feature>
<sequence length="150" mass="15973">MNHDRVRRLPVLALIALALLGIPRVVLHDLDLLHEGTAVNLVFVAVPLLVWVAVVLACRVTRPFTMLLLVGLLHGAMLAVTHQLLWNAAFDGAPPQLGGNLADLDSTAQAIILRLTSVPSGLVTGALLGAITGAAAWLLSRRRRDPLPGR</sequence>
<accession>A0A921GKC6</accession>
<keyword evidence="1" id="KW-1133">Transmembrane helix</keyword>
<dbReference type="Proteomes" id="UP000775129">
    <property type="component" value="Unassembled WGS sequence"/>
</dbReference>